<dbReference type="Pfam" id="PF15738">
    <property type="entry name" value="YafQ_toxin"/>
    <property type="match status" value="1"/>
</dbReference>
<evidence type="ECO:0000256" key="2">
    <source>
        <dbReference type="PIRSR" id="PIRSR006156-1"/>
    </source>
</evidence>
<dbReference type="InterPro" id="IPR007712">
    <property type="entry name" value="RelE/ParE_toxin"/>
</dbReference>
<name>A0A099B628_9HELI</name>
<dbReference type="PANTHER" id="PTHR40588">
    <property type="entry name" value="MRNA INTERFERASE TOXIN YAFQ"/>
    <property type="match status" value="1"/>
</dbReference>
<dbReference type="GO" id="GO:0006402">
    <property type="term" value="P:mRNA catabolic process"/>
    <property type="evidence" value="ECO:0007669"/>
    <property type="project" value="TreeGrafter"/>
</dbReference>
<dbReference type="Proteomes" id="UP000029714">
    <property type="component" value="Unassembled WGS sequence"/>
</dbReference>
<feature type="active site" description="Proton donor" evidence="2">
    <location>
        <position position="86"/>
    </location>
</feature>
<evidence type="ECO:0000256" key="1">
    <source>
        <dbReference type="ARBA" id="ARBA00022649"/>
    </source>
</evidence>
<dbReference type="SUPFAM" id="SSF143011">
    <property type="entry name" value="RelE-like"/>
    <property type="match status" value="1"/>
</dbReference>
<reference evidence="4 5" key="1">
    <citation type="journal article" date="2014" name="Genome Announc.">
        <title>Draft genome sequences of eight enterohepatic helicobacter species isolated from both laboratory and wild rodents.</title>
        <authorList>
            <person name="Sheh A."/>
            <person name="Shen Z."/>
            <person name="Fox J.G."/>
        </authorList>
    </citation>
    <scope>NUCLEOTIDE SEQUENCE [LARGE SCALE GENOMIC DNA]</scope>
    <source>
        <strain evidence="4 5">MIT 97-6194</strain>
    </source>
</reference>
<gene>
    <name evidence="3" type="ORF">DCO61_09400</name>
    <name evidence="4" type="ORF">LS64_011965</name>
</gene>
<dbReference type="GO" id="GO:0006415">
    <property type="term" value="P:translational termination"/>
    <property type="evidence" value="ECO:0007669"/>
    <property type="project" value="TreeGrafter"/>
</dbReference>
<comment type="caution">
    <text evidence="4">The sequence shown here is derived from an EMBL/GenBank/DDBJ whole genome shotgun (WGS) entry which is preliminary data.</text>
</comment>
<sequence>MAKYKISYRKAFRKNFKKLSKENKNLANEVINKIANGEVLDSSYNNHKLKGDLQDFMECHIKPDLLLIYKKFDDILVLVCVNIGSHSDLF</sequence>
<dbReference type="AlphaFoldDB" id="A0A099B628"/>
<dbReference type="InterPro" id="IPR035093">
    <property type="entry name" value="RelE/ParE_toxin_dom_sf"/>
</dbReference>
<dbReference type="InterPro" id="IPR004386">
    <property type="entry name" value="Toxin_YafQ-like"/>
</dbReference>
<organism evidence="4 5">
    <name type="scientific">Helicobacter saguini</name>
    <dbReference type="NCBI Taxonomy" id="1548018"/>
    <lineage>
        <taxon>Bacteria</taxon>
        <taxon>Pseudomonadati</taxon>
        <taxon>Campylobacterota</taxon>
        <taxon>Epsilonproteobacteria</taxon>
        <taxon>Campylobacterales</taxon>
        <taxon>Helicobacteraceae</taxon>
        <taxon>Helicobacter</taxon>
    </lineage>
</organism>
<dbReference type="Proteomes" id="UP000477070">
    <property type="component" value="Unassembled WGS sequence"/>
</dbReference>
<dbReference type="OrthoDB" id="7030467at2"/>
<dbReference type="Gene3D" id="3.30.2310.20">
    <property type="entry name" value="RelE-like"/>
    <property type="match status" value="1"/>
</dbReference>
<reference evidence="3 6" key="4">
    <citation type="submission" date="2019-12" db="EMBL/GenBank/DDBJ databases">
        <title>Multi-Generational Helicobacter saguini Isolates.</title>
        <authorList>
            <person name="Mannion A."/>
            <person name="Shen Z."/>
            <person name="Fox J.G."/>
        </authorList>
    </citation>
    <scope>NUCLEOTIDE SEQUENCE [LARGE SCALE GENOMIC DNA]</scope>
    <source>
        <strain evidence="3">16-048</strain>
        <strain evidence="6">16-048 (F4)</strain>
    </source>
</reference>
<evidence type="ECO:0000313" key="6">
    <source>
        <dbReference type="Proteomes" id="UP000477070"/>
    </source>
</evidence>
<dbReference type="RefSeq" id="WP_034570222.1">
    <property type="nucleotide sequence ID" value="NZ_JRMP02000039.1"/>
</dbReference>
<accession>A0A099B628</accession>
<dbReference type="EMBL" id="QBIU01000002">
    <property type="protein sequence ID" value="MWV70208.1"/>
    <property type="molecule type" value="Genomic_DNA"/>
</dbReference>
<evidence type="ECO:0000313" key="3">
    <source>
        <dbReference type="EMBL" id="MWV70208.1"/>
    </source>
</evidence>
<evidence type="ECO:0000313" key="4">
    <source>
        <dbReference type="EMBL" id="TLD91470.1"/>
    </source>
</evidence>
<evidence type="ECO:0000313" key="5">
    <source>
        <dbReference type="Proteomes" id="UP000029714"/>
    </source>
</evidence>
<dbReference type="GO" id="GO:0004521">
    <property type="term" value="F:RNA endonuclease activity"/>
    <property type="evidence" value="ECO:0007669"/>
    <property type="project" value="TreeGrafter"/>
</dbReference>
<keyword evidence="5" id="KW-1185">Reference proteome</keyword>
<protein>
    <submittedName>
        <fullName evidence="4">Type II toxin-antitoxin system YafQ family toxin</fullName>
    </submittedName>
    <submittedName>
        <fullName evidence="3">Type II toxin-antitoxin system mRNA interferase toxin, RelE/StbE family</fullName>
    </submittedName>
</protein>
<dbReference type="STRING" id="1548018.LS64_02575"/>
<proteinExistence type="predicted"/>
<reference evidence="4 5" key="2">
    <citation type="journal article" date="2016" name="Infect. Immun.">
        <title>Helicobacter saguini, a Novel Helicobacter Isolated from Cotton-Top Tamarins with Ulcerative Colitis, Has Proinflammatory Properties and Induces Typhlocolitis and Dysplasia in Gnotobiotic IL-10-/- Mice.</title>
        <authorList>
            <person name="Shen Z."/>
            <person name="Mannion A."/>
            <person name="Whary M.T."/>
            <person name="Muthupalani S."/>
            <person name="Sheh A."/>
            <person name="Feng Y."/>
            <person name="Gong G."/>
            <person name="Vandamme P."/>
            <person name="Holcombe H.R."/>
            <person name="Paster B.J."/>
            <person name="Fox J.G."/>
        </authorList>
    </citation>
    <scope>NUCLEOTIDE SEQUENCE [LARGE SCALE GENOMIC DNA]</scope>
    <source>
        <strain evidence="4 5">MIT 97-6194</strain>
    </source>
</reference>
<dbReference type="PANTHER" id="PTHR40588:SF1">
    <property type="entry name" value="MRNA INTERFERASE TOXIN YAFQ"/>
    <property type="match status" value="1"/>
</dbReference>
<dbReference type="EMBL" id="JRMP02000039">
    <property type="protein sequence ID" value="TLD91470.1"/>
    <property type="molecule type" value="Genomic_DNA"/>
</dbReference>
<reference evidence="4" key="3">
    <citation type="submission" date="2018-04" db="EMBL/GenBank/DDBJ databases">
        <authorList>
            <person name="Sheh A."/>
            <person name="Shen Z."/>
            <person name="Mannion A.J."/>
            <person name="Fox J.G."/>
        </authorList>
    </citation>
    <scope>NUCLEOTIDE SEQUENCE</scope>
    <source>
        <strain evidence="4">MIT 97-6194</strain>
    </source>
</reference>
<dbReference type="NCBIfam" id="TIGR02385">
    <property type="entry name" value="RelE_StbE"/>
    <property type="match status" value="1"/>
</dbReference>
<keyword evidence="1" id="KW-1277">Toxin-antitoxin system</keyword>
<dbReference type="PIRSF" id="PIRSF006156">
    <property type="entry name" value="YafQ"/>
    <property type="match status" value="1"/>
</dbReference>